<dbReference type="PROSITE" id="PS50172">
    <property type="entry name" value="BRCT"/>
    <property type="match status" value="1"/>
</dbReference>
<dbReference type="OrthoDB" id="129353at2759"/>
<keyword evidence="2" id="KW-0227">DNA damage</keyword>
<dbReference type="SMART" id="SM00292">
    <property type="entry name" value="BRCT"/>
    <property type="match status" value="1"/>
</dbReference>
<evidence type="ECO:0000256" key="2">
    <source>
        <dbReference type="ARBA" id="ARBA00022763"/>
    </source>
</evidence>
<evidence type="ECO:0000256" key="4">
    <source>
        <dbReference type="SAM" id="MobiDB-lite"/>
    </source>
</evidence>
<keyword evidence="3" id="KW-0539">Nucleus</keyword>
<feature type="region of interest" description="Disordered" evidence="4">
    <location>
        <begin position="264"/>
        <end position="303"/>
    </location>
</feature>
<evidence type="ECO:0000313" key="7">
    <source>
        <dbReference type="Proteomes" id="UP000053342"/>
    </source>
</evidence>
<dbReference type="Gene3D" id="2.30.30.140">
    <property type="match status" value="1"/>
</dbReference>
<feature type="region of interest" description="Disordered" evidence="4">
    <location>
        <begin position="105"/>
        <end position="249"/>
    </location>
</feature>
<dbReference type="RefSeq" id="XP_016264513.1">
    <property type="nucleotide sequence ID" value="XM_016406307.1"/>
</dbReference>
<dbReference type="PANTHER" id="PTHR15321">
    <property type="entry name" value="TUMOR SUPPRESSOR P53-BINDING PROTEIN 1"/>
    <property type="match status" value="1"/>
</dbReference>
<feature type="compositionally biased region" description="Polar residues" evidence="4">
    <location>
        <begin position="659"/>
        <end position="669"/>
    </location>
</feature>
<feature type="compositionally biased region" description="Low complexity" evidence="4">
    <location>
        <begin position="600"/>
        <end position="609"/>
    </location>
</feature>
<comment type="subcellular location">
    <subcellularLocation>
        <location evidence="1">Nucleus</location>
    </subcellularLocation>
</comment>
<reference evidence="6 7" key="1">
    <citation type="submission" date="2015-01" db="EMBL/GenBank/DDBJ databases">
        <title>The Genome Sequence of Exophiala oligosperma CBS72588.</title>
        <authorList>
            <consortium name="The Broad Institute Genomics Platform"/>
            <person name="Cuomo C."/>
            <person name="de Hoog S."/>
            <person name="Gorbushina A."/>
            <person name="Stielow B."/>
            <person name="Teixiera M."/>
            <person name="Abouelleil A."/>
            <person name="Chapman S.B."/>
            <person name="Priest M."/>
            <person name="Young S.K."/>
            <person name="Wortman J."/>
            <person name="Nusbaum C."/>
            <person name="Birren B."/>
        </authorList>
    </citation>
    <scope>NUCLEOTIDE SEQUENCE [LARGE SCALE GENOMIC DNA]</scope>
    <source>
        <strain evidence="6 7">CBS 72588</strain>
    </source>
</reference>
<feature type="compositionally biased region" description="Acidic residues" evidence="4">
    <location>
        <begin position="430"/>
        <end position="440"/>
    </location>
</feature>
<evidence type="ECO:0000256" key="1">
    <source>
        <dbReference type="ARBA" id="ARBA00004123"/>
    </source>
</evidence>
<keyword evidence="7" id="KW-1185">Reference proteome</keyword>
<sequence length="1381" mass="151316">MEAAPILLDSESESLDVSSIKFAVLHDQESIQDQPGSDRRLVPQRQLEAIRHALDGLSPIEPSPIEPSPIITTPATNTVPELASIVPESESLPNVESPFTFLRPAITHERRATPVQKMTSQGSDAPTQELSQSHYTSFLQSRSRSAAQLLREHHEEDDEESPQFSLREGDEGHIDLLSSLVSPKNGPSELDSEPVEYSPTQTQLALSRFPESQRFKTPATAGKKRSYDGDIIDSPVLPRNPLLGGGSHQQENIMGLSQAFAATQADTSPFVNNGNGDIPSDRPSPNIELRPRPVTATSSPMRPISAFKRASTEPASRYISVREELALREHAGPEPQEASDDEEDDVFAHLQEPDSMTKYRRRLAIEKQVKVSLQRLSSPSTRLLRRPSLSKSSPVRQNRRSSPIEPLSSRITRFTDRSSPTKADSPDPLQESEEETDLEDSPQIAVARSSQVMVALNDGDDDKENCLSNGSQVPETAARLIRVAHGDPSEVEDSPSLRHHRRISAEKHAMHSSQPFAIADSQSSQSRRRMQKLSQALKSTPGTGSVDFVPQSPTAGIEVTDASEKERTTANDVPDGLSEDVPNAMPENAASNSPVHQKGTIPETSSNEPPTEPSRGDASTKQSDPDTTSRGEFETAQSQVPQSIEHSKQQENGEDIGTGDSNGHSTPSCNRRRMTEIAAEPSPLKSQPSFNVTDALHLDAAFQSPSKRPPLNNPSVSRFTEHIHVPPEEQENTEHVEGPENASNYGHPVERNNEMKQRRNQNLHGNSLDLASTTPQTTIHSSRRLRKPTPKALENSKPHTPLADAQSRRSQWDLDASPPQKAPLTRPNSSLKRKKREQLSPADAQETSAKRRKVPEKATTASSRHTPIADECEDISAQHLENLGTALNTVVEQVSENPSVPNVVFACFNGKTRAYYPATCLGLSDADPTRYRIQWEGYDPEELDQHGVRSLDLRVGDQIKVNLQGFPKVPYIIKAFKNRISAHAPKSEDQILTDIQGYKTLLVSTKQRKSLPADVSTEALKEVPISSIYLDSNMWGQMKDRLYEHKTTVPRPMVSAMSTPAPCSSTPCSPPSRNRRGTTAVTTALSLSTCVVEGLFTNMAFAISYDDDTRRDQLERQIRQQGGLVLKESFLDLLELDSLQMKAQHADLSFTALLADRQSRKEKYMQALALGVPCLSGRWIESCVHAEELVTWSTYLLPSGECAELEGATRSRVLSFDPAANLKVHEMIESRARILNGARVVVAMKSGGEKVEKRRRAFVFLIRALGAGEIVSVSDLASATAEVRGTGDSSDDEDTFVFVDDRDIGSAKTLFEESAAVRISRKAGKKTRTLGKANKTGAGSDGGGGREGADPGGEGKIHSNVKVICNEDVVQSLILGRLWIG</sequence>
<feature type="compositionally biased region" description="Polar residues" evidence="4">
    <location>
        <begin position="634"/>
        <end position="644"/>
    </location>
</feature>
<name>A0A0D2C3E1_9EURO</name>
<dbReference type="InterPro" id="IPR047252">
    <property type="entry name" value="TP53BP1-like"/>
</dbReference>
<feature type="domain" description="BRCT" evidence="5">
    <location>
        <begin position="1091"/>
        <end position="1197"/>
    </location>
</feature>
<feature type="compositionally biased region" description="Polar residues" evidence="4">
    <location>
        <begin position="409"/>
        <end position="422"/>
    </location>
</feature>
<dbReference type="GO" id="GO:0005634">
    <property type="term" value="C:nucleus"/>
    <property type="evidence" value="ECO:0007669"/>
    <property type="project" value="UniProtKB-SubCell"/>
</dbReference>
<feature type="region of interest" description="Disordered" evidence="4">
    <location>
        <begin position="505"/>
        <end position="870"/>
    </location>
</feature>
<feature type="compositionally biased region" description="Basic and acidic residues" evidence="4">
    <location>
        <begin position="719"/>
        <end position="738"/>
    </location>
</feature>
<dbReference type="Proteomes" id="UP000053342">
    <property type="component" value="Unassembled WGS sequence"/>
</dbReference>
<dbReference type="Gene3D" id="3.40.50.10190">
    <property type="entry name" value="BRCT domain"/>
    <property type="match status" value="1"/>
</dbReference>
<dbReference type="Pfam" id="PF00533">
    <property type="entry name" value="BRCT"/>
    <property type="match status" value="1"/>
</dbReference>
<accession>A0A0D2C3E1</accession>
<dbReference type="STRING" id="215243.A0A0D2C3E1"/>
<dbReference type="CDD" id="cd17745">
    <property type="entry name" value="BRCT_p53bp1_rpt1"/>
    <property type="match status" value="1"/>
</dbReference>
<feature type="region of interest" description="Disordered" evidence="4">
    <location>
        <begin position="54"/>
        <end position="75"/>
    </location>
</feature>
<feature type="compositionally biased region" description="Polar residues" evidence="4">
    <location>
        <begin position="116"/>
        <end position="146"/>
    </location>
</feature>
<gene>
    <name evidence="6" type="ORF">PV06_05316</name>
</gene>
<dbReference type="InterPro" id="IPR041297">
    <property type="entry name" value="Crb2_Tudor"/>
</dbReference>
<dbReference type="GeneID" id="27357390"/>
<dbReference type="GO" id="GO:0042393">
    <property type="term" value="F:histone binding"/>
    <property type="evidence" value="ECO:0007669"/>
    <property type="project" value="TreeGrafter"/>
</dbReference>
<feature type="compositionally biased region" description="Low complexity" evidence="4">
    <location>
        <begin position="1056"/>
        <end position="1067"/>
    </location>
</feature>
<dbReference type="HOGENOM" id="CLU_002263_0_0_1"/>
<organism evidence="6 7">
    <name type="scientific">Exophiala oligosperma</name>
    <dbReference type="NCBI Taxonomy" id="215243"/>
    <lineage>
        <taxon>Eukaryota</taxon>
        <taxon>Fungi</taxon>
        <taxon>Dikarya</taxon>
        <taxon>Ascomycota</taxon>
        <taxon>Pezizomycotina</taxon>
        <taxon>Eurotiomycetes</taxon>
        <taxon>Chaetothyriomycetidae</taxon>
        <taxon>Chaetothyriales</taxon>
        <taxon>Herpotrichiellaceae</taxon>
        <taxon>Exophiala</taxon>
    </lineage>
</organism>
<feature type="region of interest" description="Disordered" evidence="4">
    <location>
        <begin position="374"/>
        <end position="444"/>
    </location>
</feature>
<feature type="region of interest" description="Disordered" evidence="4">
    <location>
        <begin position="1327"/>
        <end position="1354"/>
    </location>
</feature>
<feature type="compositionally biased region" description="Polar residues" evidence="4">
    <location>
        <begin position="760"/>
        <end position="780"/>
    </location>
</feature>
<dbReference type="PANTHER" id="PTHR15321:SF3">
    <property type="entry name" value="TP53-BINDING PROTEIN 1"/>
    <property type="match status" value="1"/>
</dbReference>
<dbReference type="SUPFAM" id="SSF52113">
    <property type="entry name" value="BRCT domain"/>
    <property type="match status" value="1"/>
</dbReference>
<protein>
    <recommendedName>
        <fullName evidence="5">BRCT domain-containing protein</fullName>
    </recommendedName>
</protein>
<proteinExistence type="predicted"/>
<feature type="compositionally biased region" description="Basic and acidic residues" evidence="4">
    <location>
        <begin position="623"/>
        <end position="633"/>
    </location>
</feature>
<feature type="compositionally biased region" description="Polar residues" evidence="4">
    <location>
        <begin position="264"/>
        <end position="275"/>
    </location>
</feature>
<dbReference type="GO" id="GO:0000077">
    <property type="term" value="P:DNA damage checkpoint signaling"/>
    <property type="evidence" value="ECO:0007669"/>
    <property type="project" value="TreeGrafter"/>
</dbReference>
<dbReference type="EMBL" id="KN847335">
    <property type="protein sequence ID" value="KIW44297.1"/>
    <property type="molecule type" value="Genomic_DNA"/>
</dbReference>
<dbReference type="InterPro" id="IPR036420">
    <property type="entry name" value="BRCT_dom_sf"/>
</dbReference>
<dbReference type="Pfam" id="PF18115">
    <property type="entry name" value="Tudor_3"/>
    <property type="match status" value="1"/>
</dbReference>
<dbReference type="GO" id="GO:0045944">
    <property type="term" value="P:positive regulation of transcription by RNA polymerase II"/>
    <property type="evidence" value="ECO:0007669"/>
    <property type="project" value="TreeGrafter"/>
</dbReference>
<feature type="region of interest" description="Disordered" evidence="4">
    <location>
        <begin position="324"/>
        <end position="354"/>
    </location>
</feature>
<evidence type="ECO:0000256" key="3">
    <source>
        <dbReference type="ARBA" id="ARBA00023242"/>
    </source>
</evidence>
<feature type="compositionally biased region" description="Low complexity" evidence="4">
    <location>
        <begin position="374"/>
        <end position="396"/>
    </location>
</feature>
<dbReference type="InterPro" id="IPR001357">
    <property type="entry name" value="BRCT_dom"/>
</dbReference>
<evidence type="ECO:0000259" key="5">
    <source>
        <dbReference type="PROSITE" id="PS50172"/>
    </source>
</evidence>
<dbReference type="InterPro" id="IPR047249">
    <property type="entry name" value="BRCT_p53bp1-like_rpt1"/>
</dbReference>
<feature type="compositionally biased region" description="Basic and acidic residues" evidence="4">
    <location>
        <begin position="748"/>
        <end position="757"/>
    </location>
</feature>
<evidence type="ECO:0000313" key="6">
    <source>
        <dbReference type="EMBL" id="KIW44297.1"/>
    </source>
</evidence>
<dbReference type="VEuPathDB" id="FungiDB:PV06_05316"/>
<feature type="region of interest" description="Disordered" evidence="4">
    <location>
        <begin position="1056"/>
        <end position="1075"/>
    </location>
</feature>